<organism evidence="5">
    <name type="scientific">marine sediment metagenome</name>
    <dbReference type="NCBI Taxonomy" id="412755"/>
    <lineage>
        <taxon>unclassified sequences</taxon>
        <taxon>metagenomes</taxon>
        <taxon>ecological metagenomes</taxon>
    </lineage>
</organism>
<dbReference type="GO" id="GO:0030246">
    <property type="term" value="F:carbohydrate binding"/>
    <property type="evidence" value="ECO:0007669"/>
    <property type="project" value="UniProtKB-ARBA"/>
</dbReference>
<comment type="similarity">
    <text evidence="2">Belongs to the bacterial solute-binding protein 2 family.</text>
</comment>
<feature type="non-terminal residue" evidence="5">
    <location>
        <position position="298"/>
    </location>
</feature>
<evidence type="ECO:0000259" key="4">
    <source>
        <dbReference type="Pfam" id="PF13407"/>
    </source>
</evidence>
<dbReference type="GO" id="GO:0030313">
    <property type="term" value="C:cell envelope"/>
    <property type="evidence" value="ECO:0007669"/>
    <property type="project" value="UniProtKB-SubCell"/>
</dbReference>
<gene>
    <name evidence="5" type="ORF">S03H2_28929</name>
</gene>
<protein>
    <recommendedName>
        <fullName evidence="4">Periplasmic binding protein domain-containing protein</fullName>
    </recommendedName>
</protein>
<accession>X1GSJ3</accession>
<evidence type="ECO:0000256" key="1">
    <source>
        <dbReference type="ARBA" id="ARBA00004196"/>
    </source>
</evidence>
<reference evidence="5" key="1">
    <citation type="journal article" date="2014" name="Front. Microbiol.">
        <title>High frequency of phylogenetically diverse reductive dehalogenase-homologous genes in deep subseafloor sedimentary metagenomes.</title>
        <authorList>
            <person name="Kawai M."/>
            <person name="Futagami T."/>
            <person name="Toyoda A."/>
            <person name="Takaki Y."/>
            <person name="Nishi S."/>
            <person name="Hori S."/>
            <person name="Arai W."/>
            <person name="Tsubouchi T."/>
            <person name="Morono Y."/>
            <person name="Uchiyama I."/>
            <person name="Ito T."/>
            <person name="Fujiyama A."/>
            <person name="Inagaki F."/>
            <person name="Takami H."/>
        </authorList>
    </citation>
    <scope>NUCLEOTIDE SEQUENCE</scope>
    <source>
        <strain evidence="5">Expedition CK06-06</strain>
    </source>
</reference>
<evidence type="ECO:0000256" key="2">
    <source>
        <dbReference type="ARBA" id="ARBA00007639"/>
    </source>
</evidence>
<evidence type="ECO:0000256" key="3">
    <source>
        <dbReference type="ARBA" id="ARBA00022729"/>
    </source>
</evidence>
<name>X1GSJ3_9ZZZZ</name>
<dbReference type="InterPro" id="IPR028082">
    <property type="entry name" value="Peripla_BP_I"/>
</dbReference>
<dbReference type="AlphaFoldDB" id="X1GSJ3"/>
<dbReference type="InterPro" id="IPR025997">
    <property type="entry name" value="SBP_2_dom"/>
</dbReference>
<comment type="subcellular location">
    <subcellularLocation>
        <location evidence="1">Cell envelope</location>
    </subcellularLocation>
</comment>
<dbReference type="CDD" id="cd01536">
    <property type="entry name" value="PBP1_ABC_sugar_binding-like"/>
    <property type="match status" value="1"/>
</dbReference>
<dbReference type="SUPFAM" id="SSF53822">
    <property type="entry name" value="Periplasmic binding protein-like I"/>
    <property type="match status" value="1"/>
</dbReference>
<proteinExistence type="inferred from homology"/>
<keyword evidence="3" id="KW-0732">Signal</keyword>
<dbReference type="EMBL" id="BARU01017436">
    <property type="protein sequence ID" value="GAH60142.1"/>
    <property type="molecule type" value="Genomic_DNA"/>
</dbReference>
<dbReference type="Pfam" id="PF13407">
    <property type="entry name" value="Peripla_BP_4"/>
    <property type="match status" value="1"/>
</dbReference>
<feature type="non-terminal residue" evidence="5">
    <location>
        <position position="1"/>
    </location>
</feature>
<comment type="caution">
    <text evidence="5">The sequence shown here is derived from an EMBL/GenBank/DDBJ whole genome shotgun (WGS) entry which is preliminary data.</text>
</comment>
<feature type="domain" description="Periplasmic binding protein" evidence="4">
    <location>
        <begin position="34"/>
        <end position="276"/>
    </location>
</feature>
<evidence type="ECO:0000313" key="5">
    <source>
        <dbReference type="EMBL" id="GAH60142.1"/>
    </source>
</evidence>
<dbReference type="Gene3D" id="3.40.50.2300">
    <property type="match status" value="2"/>
</dbReference>
<dbReference type="PANTHER" id="PTHR46847">
    <property type="entry name" value="D-ALLOSE-BINDING PERIPLASMIC PROTEIN-RELATED"/>
    <property type="match status" value="1"/>
</dbReference>
<dbReference type="PANTHER" id="PTHR46847:SF3">
    <property type="entry name" value="GALACTOFURANOSE-BINDING PROTEIN YTFQ"/>
    <property type="match status" value="1"/>
</dbReference>
<sequence>TLLIVATFVLTASAQEFVFGVSLDKLYLGRQAEMKGVSDAAEEQGVKLLVSVADNDVQLQKAQIDSFITQGVDVIMIVAVDCVAILSAVDAAEAAGIPVVTFDRKVDSDYVSYHSGLDSLADGKACGEYVKSKYDGKPHVILHLLGALNDDNAIQRRDGFESALKGLDKLEIIQVPTDWKAEKGLAAVENALVSHPDLWAIQLPHDGMQDSIKTALEGAGKLFHAEKEGHIIVCTIDGAEPGYRATLEGWTDGVVALPLFALGRGALEAALLVAKGGTLEIKDQRFPGTFYTYKNAKG</sequence>